<feature type="transmembrane region" description="Helical" evidence="1">
    <location>
        <begin position="290"/>
        <end position="312"/>
    </location>
</feature>
<sequence>MSNTESLADTLSPRNYLTDNGNTTDSLLSLIPVTYKLVLPWWTQIPSTVLDFLLAAWTVTMAWESRGTPKGDKYSPWHKVAHKGMHFIYLSIQSLSGLIHLAINYQNGSISATQRPGGNTFVALFAASTQLWHKTTLEYPRTLLVAGWINVGLALLYLVLLSLPVVGSGPVFQAWCTGCSYIVNSGNDTSNWNSNCGNFAWNNGTDIPDAFGQTTNYGMQFTCATMQQLGLGGADAKITQIESYFSWFFVAFIVLLLLGSIWTQFTNPIERNEHRALTFVVFLTFEPGPIMRYTILLTTLYAAVWIGLTWFTQNSGFNASVMVCPNIANSTVGPVTMSNTTCTCVDISRSYAKKNPGGFGWRQFGFAKIDFELLIAVYELIEH</sequence>
<dbReference type="AlphaFoldDB" id="A0A8H4VYW2"/>
<evidence type="ECO:0000256" key="1">
    <source>
        <dbReference type="SAM" id="Phobius"/>
    </source>
</evidence>
<feature type="transmembrane region" description="Helical" evidence="1">
    <location>
        <begin position="143"/>
        <end position="163"/>
    </location>
</feature>
<proteinExistence type="predicted"/>
<accession>A0A8H4VYW2</accession>
<reference evidence="2 3" key="1">
    <citation type="submission" date="2020-03" db="EMBL/GenBank/DDBJ databases">
        <title>Draft Genome Sequence of Cudoniella acicularis.</title>
        <authorList>
            <person name="Buettner E."/>
            <person name="Kellner H."/>
        </authorList>
    </citation>
    <scope>NUCLEOTIDE SEQUENCE [LARGE SCALE GENOMIC DNA]</scope>
    <source>
        <strain evidence="2 3">DSM 108380</strain>
    </source>
</reference>
<evidence type="ECO:0000313" key="3">
    <source>
        <dbReference type="Proteomes" id="UP000566819"/>
    </source>
</evidence>
<organism evidence="2 3">
    <name type="scientific">Cudoniella acicularis</name>
    <dbReference type="NCBI Taxonomy" id="354080"/>
    <lineage>
        <taxon>Eukaryota</taxon>
        <taxon>Fungi</taxon>
        <taxon>Dikarya</taxon>
        <taxon>Ascomycota</taxon>
        <taxon>Pezizomycotina</taxon>
        <taxon>Leotiomycetes</taxon>
        <taxon>Helotiales</taxon>
        <taxon>Tricladiaceae</taxon>
        <taxon>Cudoniella</taxon>
    </lineage>
</organism>
<keyword evidence="1" id="KW-1133">Transmembrane helix</keyword>
<protein>
    <submittedName>
        <fullName evidence="2">Uncharacterized protein</fullName>
    </submittedName>
</protein>
<dbReference type="Proteomes" id="UP000566819">
    <property type="component" value="Unassembled WGS sequence"/>
</dbReference>
<dbReference type="OrthoDB" id="3524284at2759"/>
<keyword evidence="3" id="KW-1185">Reference proteome</keyword>
<dbReference type="EMBL" id="JAAMPI010000980">
    <property type="protein sequence ID" value="KAF4627372.1"/>
    <property type="molecule type" value="Genomic_DNA"/>
</dbReference>
<keyword evidence="1" id="KW-0472">Membrane</keyword>
<evidence type="ECO:0000313" key="2">
    <source>
        <dbReference type="EMBL" id="KAF4627372.1"/>
    </source>
</evidence>
<gene>
    <name evidence="2" type="ORF">G7Y89_g10786</name>
</gene>
<keyword evidence="1" id="KW-0812">Transmembrane</keyword>
<feature type="transmembrane region" description="Helical" evidence="1">
    <location>
        <begin position="41"/>
        <end position="63"/>
    </location>
</feature>
<feature type="transmembrane region" description="Helical" evidence="1">
    <location>
        <begin position="84"/>
        <end position="103"/>
    </location>
</feature>
<comment type="caution">
    <text evidence="2">The sequence shown here is derived from an EMBL/GenBank/DDBJ whole genome shotgun (WGS) entry which is preliminary data.</text>
</comment>
<name>A0A8H4VYW2_9HELO</name>
<feature type="transmembrane region" description="Helical" evidence="1">
    <location>
        <begin position="244"/>
        <end position="265"/>
    </location>
</feature>